<protein>
    <submittedName>
        <fullName evidence="1">Uncharacterized protein</fullName>
    </submittedName>
</protein>
<sequence>MGEYFPNKPFYIFHNKGTIERSYISFIIASGRPYLYGKTGLSNVITNVPGMTIKEITTQGGLRSFTTRNLQNILRKIPKI</sequence>
<reference evidence="1" key="1">
    <citation type="submission" date="2019-08" db="EMBL/GenBank/DDBJ databases">
        <authorList>
            <person name="Kucharzyk K."/>
            <person name="Murdoch R.W."/>
            <person name="Higgins S."/>
            <person name="Loffler F."/>
        </authorList>
    </citation>
    <scope>NUCLEOTIDE SEQUENCE</scope>
</reference>
<accession>A0A645G3D2</accession>
<name>A0A645G3D2_9ZZZZ</name>
<comment type="caution">
    <text evidence="1">The sequence shown here is derived from an EMBL/GenBank/DDBJ whole genome shotgun (WGS) entry which is preliminary data.</text>
</comment>
<gene>
    <name evidence="1" type="ORF">SDC9_168750</name>
</gene>
<organism evidence="1">
    <name type="scientific">bioreactor metagenome</name>
    <dbReference type="NCBI Taxonomy" id="1076179"/>
    <lineage>
        <taxon>unclassified sequences</taxon>
        <taxon>metagenomes</taxon>
        <taxon>ecological metagenomes</taxon>
    </lineage>
</organism>
<dbReference type="EMBL" id="VSSQ01069340">
    <property type="protein sequence ID" value="MPN21371.1"/>
    <property type="molecule type" value="Genomic_DNA"/>
</dbReference>
<dbReference type="AlphaFoldDB" id="A0A645G3D2"/>
<evidence type="ECO:0000313" key="1">
    <source>
        <dbReference type="EMBL" id="MPN21371.1"/>
    </source>
</evidence>
<proteinExistence type="predicted"/>